<reference evidence="4 5" key="1">
    <citation type="submission" date="2023-07" db="EMBL/GenBank/DDBJ databases">
        <title>Sequencing the genomes of 1000 actinobacteria strains.</title>
        <authorList>
            <person name="Klenk H.-P."/>
        </authorList>
    </citation>
    <scope>NUCLEOTIDE SEQUENCE [LARGE SCALE GENOMIC DNA]</scope>
    <source>
        <strain evidence="4 5">GD13</strain>
    </source>
</reference>
<evidence type="ECO:0000313" key="4">
    <source>
        <dbReference type="EMBL" id="MDP9821247.1"/>
    </source>
</evidence>
<dbReference type="PRINTS" id="PR00455">
    <property type="entry name" value="HTHTETR"/>
</dbReference>
<accession>A0ABT9NLE3</accession>
<dbReference type="Gene3D" id="1.10.357.10">
    <property type="entry name" value="Tetracycline Repressor, domain 2"/>
    <property type="match status" value="1"/>
</dbReference>
<evidence type="ECO:0000313" key="5">
    <source>
        <dbReference type="Proteomes" id="UP001240447"/>
    </source>
</evidence>
<evidence type="ECO:0000259" key="3">
    <source>
        <dbReference type="PROSITE" id="PS50977"/>
    </source>
</evidence>
<dbReference type="InterPro" id="IPR050109">
    <property type="entry name" value="HTH-type_TetR-like_transc_reg"/>
</dbReference>
<keyword evidence="5" id="KW-1185">Reference proteome</keyword>
<dbReference type="Proteomes" id="UP001240447">
    <property type="component" value="Unassembled WGS sequence"/>
</dbReference>
<dbReference type="SUPFAM" id="SSF46689">
    <property type="entry name" value="Homeodomain-like"/>
    <property type="match status" value="1"/>
</dbReference>
<dbReference type="PANTHER" id="PTHR30055">
    <property type="entry name" value="HTH-TYPE TRANSCRIPTIONAL REGULATOR RUTR"/>
    <property type="match status" value="1"/>
</dbReference>
<feature type="DNA-binding region" description="H-T-H motif" evidence="2">
    <location>
        <begin position="28"/>
        <end position="47"/>
    </location>
</feature>
<dbReference type="PROSITE" id="PS50977">
    <property type="entry name" value="HTH_TETR_2"/>
    <property type="match status" value="1"/>
</dbReference>
<proteinExistence type="predicted"/>
<gene>
    <name evidence="4" type="ORF">J2S59_001056</name>
</gene>
<dbReference type="PROSITE" id="PS01081">
    <property type="entry name" value="HTH_TETR_1"/>
    <property type="match status" value="1"/>
</dbReference>
<dbReference type="RefSeq" id="WP_246360310.1">
    <property type="nucleotide sequence ID" value="NZ_CCXJ01000294.1"/>
</dbReference>
<sequence>MSETLTRRDELLRVAADLFAHRGFHGVSVNDIGRAAGVSGPAIYRHFASKDAMLAEMLIAISEELLRVGRERAGAADRPAEGVRALVAWHADFALRERALIVVQDRDWSSLPDEAREQVRALQREYVDLLVAAQRGVHPRLDRKTALARAHAVFNLLNSTPRSSYLPTEQMRAELEGMALRALDVSDRPD</sequence>
<feature type="domain" description="HTH tetR-type" evidence="3">
    <location>
        <begin position="5"/>
        <end position="65"/>
    </location>
</feature>
<dbReference type="Gene3D" id="1.10.10.60">
    <property type="entry name" value="Homeodomain-like"/>
    <property type="match status" value="1"/>
</dbReference>
<name>A0ABT9NLE3_9ACTN</name>
<dbReference type="EMBL" id="JAUSQM010000001">
    <property type="protein sequence ID" value="MDP9821247.1"/>
    <property type="molecule type" value="Genomic_DNA"/>
</dbReference>
<dbReference type="Pfam" id="PF17932">
    <property type="entry name" value="TetR_C_24"/>
    <property type="match status" value="1"/>
</dbReference>
<dbReference type="InterPro" id="IPR009057">
    <property type="entry name" value="Homeodomain-like_sf"/>
</dbReference>
<evidence type="ECO:0000256" key="2">
    <source>
        <dbReference type="PROSITE-ProRule" id="PRU00335"/>
    </source>
</evidence>
<dbReference type="Pfam" id="PF00440">
    <property type="entry name" value="TetR_N"/>
    <property type="match status" value="1"/>
</dbReference>
<dbReference type="InterPro" id="IPR023772">
    <property type="entry name" value="DNA-bd_HTH_TetR-type_CS"/>
</dbReference>
<organism evidence="4 5">
    <name type="scientific">Nocardioides massiliensis</name>
    <dbReference type="NCBI Taxonomy" id="1325935"/>
    <lineage>
        <taxon>Bacteria</taxon>
        <taxon>Bacillati</taxon>
        <taxon>Actinomycetota</taxon>
        <taxon>Actinomycetes</taxon>
        <taxon>Propionibacteriales</taxon>
        <taxon>Nocardioidaceae</taxon>
        <taxon>Nocardioides</taxon>
    </lineage>
</organism>
<protein>
    <submittedName>
        <fullName evidence="4">AcrR family transcriptional regulator</fullName>
    </submittedName>
</protein>
<comment type="caution">
    <text evidence="4">The sequence shown here is derived from an EMBL/GenBank/DDBJ whole genome shotgun (WGS) entry which is preliminary data.</text>
</comment>
<evidence type="ECO:0000256" key="1">
    <source>
        <dbReference type="ARBA" id="ARBA00023125"/>
    </source>
</evidence>
<dbReference type="PANTHER" id="PTHR30055:SF237">
    <property type="entry name" value="TRANSCRIPTIONAL REPRESSOR MCE3R"/>
    <property type="match status" value="1"/>
</dbReference>
<dbReference type="InterPro" id="IPR041490">
    <property type="entry name" value="KstR2_TetR_C"/>
</dbReference>
<keyword evidence="1 2" id="KW-0238">DNA-binding</keyword>
<dbReference type="InterPro" id="IPR001647">
    <property type="entry name" value="HTH_TetR"/>
</dbReference>